<dbReference type="EMBL" id="CAJZBQ010000036">
    <property type="protein sequence ID" value="CAG9324547.1"/>
    <property type="molecule type" value="Genomic_DNA"/>
</dbReference>
<reference evidence="2" key="1">
    <citation type="submission" date="2021-09" db="EMBL/GenBank/DDBJ databases">
        <authorList>
            <consortium name="AG Swart"/>
            <person name="Singh M."/>
            <person name="Singh A."/>
            <person name="Seah K."/>
            <person name="Emmerich C."/>
        </authorList>
    </citation>
    <scope>NUCLEOTIDE SEQUENCE</scope>
    <source>
        <strain evidence="2">ATCC30299</strain>
    </source>
</reference>
<evidence type="ECO:0000313" key="2">
    <source>
        <dbReference type="EMBL" id="CAG9324547.1"/>
    </source>
</evidence>
<evidence type="ECO:0000256" key="1">
    <source>
        <dbReference type="SAM" id="MobiDB-lite"/>
    </source>
</evidence>
<feature type="compositionally biased region" description="Polar residues" evidence="1">
    <location>
        <begin position="471"/>
        <end position="480"/>
    </location>
</feature>
<keyword evidence="3" id="KW-1185">Reference proteome</keyword>
<proteinExistence type="predicted"/>
<protein>
    <submittedName>
        <fullName evidence="2">Uncharacterized protein</fullName>
    </submittedName>
</protein>
<sequence>MSALKEEWANLMKLRGSGRVEENKTEDIKSRLFQTFHHMLKDHVTDFPSEFNKVQVKPEFEALRTKVQGVFQGIIERDQDSKNKINKQFTFGLNPQRSKSPIPTMPKPKNENIDIKKGIDSIWKTEEIPMKNFEDNFPEPKFEIFSIANKDSAIKHTELLDREISIFGDLSPVARFMTNIATEEEDQLLSGKNNQSELFSQVHLLQIDISKINLDKIEWADASHITLGRIPKKTLLRKIKNLPEETDSSITVASPVQEESTNMINKTVNEAAQNLQNSSEFQVPLKKNTTMPNMYISENNNKKDDELEAQLEEMMEIIKSQQEGDINDIDEKLQHLLDYMNTKIKNNPNNPKILEFKMIFQFLTEYKKAREGKIYHSNKQHMKPAVPKIKRYSKAKHSPPKTSQMPQSSYYYSPKSGEQATTTVMKEGWSTSSKPSVLNARYAPVKKPSTKIADSPKSYQSRESQRKHSFHNNTASSSNKMKNKPFSPPPAEVWIGGSRHQVENDEVWIDSKKAFSKQNVKSFDQSAEYDVVGSNDIFRNDKR</sequence>
<feature type="compositionally biased region" description="Basic residues" evidence="1">
    <location>
        <begin position="377"/>
        <end position="399"/>
    </location>
</feature>
<accession>A0AAU9JC87</accession>
<evidence type="ECO:0000313" key="3">
    <source>
        <dbReference type="Proteomes" id="UP001162131"/>
    </source>
</evidence>
<feature type="region of interest" description="Disordered" evidence="1">
    <location>
        <begin position="440"/>
        <end position="498"/>
    </location>
</feature>
<gene>
    <name evidence="2" type="ORF">BSTOLATCC_MIC36333</name>
</gene>
<dbReference type="AlphaFoldDB" id="A0AAU9JC87"/>
<dbReference type="Proteomes" id="UP001162131">
    <property type="component" value="Unassembled WGS sequence"/>
</dbReference>
<comment type="caution">
    <text evidence="2">The sequence shown here is derived from an EMBL/GenBank/DDBJ whole genome shotgun (WGS) entry which is preliminary data.</text>
</comment>
<feature type="region of interest" description="Disordered" evidence="1">
    <location>
        <begin position="377"/>
        <end position="415"/>
    </location>
</feature>
<organism evidence="2 3">
    <name type="scientific">Blepharisma stoltei</name>
    <dbReference type="NCBI Taxonomy" id="1481888"/>
    <lineage>
        <taxon>Eukaryota</taxon>
        <taxon>Sar</taxon>
        <taxon>Alveolata</taxon>
        <taxon>Ciliophora</taxon>
        <taxon>Postciliodesmatophora</taxon>
        <taxon>Heterotrichea</taxon>
        <taxon>Heterotrichida</taxon>
        <taxon>Blepharismidae</taxon>
        <taxon>Blepharisma</taxon>
    </lineage>
</organism>
<name>A0AAU9JC87_9CILI</name>